<organism evidence="1 2">
    <name type="scientific">Panagrolaimus sp. PS1159</name>
    <dbReference type="NCBI Taxonomy" id="55785"/>
    <lineage>
        <taxon>Eukaryota</taxon>
        <taxon>Metazoa</taxon>
        <taxon>Ecdysozoa</taxon>
        <taxon>Nematoda</taxon>
        <taxon>Chromadorea</taxon>
        <taxon>Rhabditida</taxon>
        <taxon>Tylenchina</taxon>
        <taxon>Panagrolaimomorpha</taxon>
        <taxon>Panagrolaimoidea</taxon>
        <taxon>Panagrolaimidae</taxon>
        <taxon>Panagrolaimus</taxon>
    </lineage>
</organism>
<evidence type="ECO:0000313" key="1">
    <source>
        <dbReference type="Proteomes" id="UP000887580"/>
    </source>
</evidence>
<dbReference type="Proteomes" id="UP000887580">
    <property type="component" value="Unplaced"/>
</dbReference>
<protein>
    <submittedName>
        <fullName evidence="2">BZIP domain-containing protein</fullName>
    </submittedName>
</protein>
<sequence>MSNPPHNSSPRPSGSSSPESYQTKRVRNNLAVKKCREAKRKQEKEMLAAVTKQKELNKQLEEEYEKARMEEQMLRAMLPFCTASQQNYSSNISSNKNIHPESEQKPLINTNLNLASLLSPSKPIPSSISAFSPGNYLTKNQKNSNDKNFQQNSKK</sequence>
<proteinExistence type="predicted"/>
<dbReference type="WBParaSite" id="PS1159_v2.g22813.t1">
    <property type="protein sequence ID" value="PS1159_v2.g22813.t1"/>
    <property type="gene ID" value="PS1159_v2.g22813"/>
</dbReference>
<name>A0AC35G0U0_9BILA</name>
<reference evidence="2" key="1">
    <citation type="submission" date="2022-11" db="UniProtKB">
        <authorList>
            <consortium name="WormBaseParasite"/>
        </authorList>
    </citation>
    <scope>IDENTIFICATION</scope>
</reference>
<evidence type="ECO:0000313" key="2">
    <source>
        <dbReference type="WBParaSite" id="PS1159_v2.g22813.t1"/>
    </source>
</evidence>
<accession>A0AC35G0U0</accession>